<dbReference type="GO" id="GO:0015937">
    <property type="term" value="P:coenzyme A biosynthetic process"/>
    <property type="evidence" value="ECO:0007669"/>
    <property type="project" value="UniProtKB-UniRule"/>
</dbReference>
<feature type="binding site" evidence="16">
    <location>
        <position position="100"/>
    </location>
    <ligand>
        <name>substrate</name>
    </ligand>
</feature>
<dbReference type="UniPathway" id="UPA00241">
    <property type="reaction ID" value="UER00352"/>
</dbReference>
<keyword evidence="18" id="KW-1185">Reference proteome</keyword>
<dbReference type="SUPFAM" id="SSF53067">
    <property type="entry name" value="Actin-like ATPase domain"/>
    <property type="match status" value="2"/>
</dbReference>
<protein>
    <recommendedName>
        <fullName evidence="15 16">Type III pantothenate kinase</fullName>
        <ecNumber evidence="6 16">2.7.1.33</ecNumber>
    </recommendedName>
    <alternativeName>
        <fullName evidence="16">PanK-III</fullName>
    </alternativeName>
    <alternativeName>
        <fullName evidence="16">Pantothenic acid kinase</fullName>
    </alternativeName>
</protein>
<evidence type="ECO:0000256" key="12">
    <source>
        <dbReference type="ARBA" id="ARBA00022958"/>
    </source>
</evidence>
<feature type="binding site" evidence="16">
    <location>
        <position position="126"/>
    </location>
    <ligand>
        <name>K(+)</name>
        <dbReference type="ChEBI" id="CHEBI:29103"/>
    </ligand>
</feature>
<dbReference type="PANTHER" id="PTHR34265">
    <property type="entry name" value="TYPE III PANTOTHENATE KINASE"/>
    <property type="match status" value="1"/>
</dbReference>
<dbReference type="NCBIfam" id="NF009871">
    <property type="entry name" value="PRK13331.1"/>
    <property type="match status" value="1"/>
</dbReference>
<evidence type="ECO:0000256" key="11">
    <source>
        <dbReference type="ARBA" id="ARBA00022840"/>
    </source>
</evidence>
<dbReference type="HAMAP" id="MF_01274">
    <property type="entry name" value="Pantothen_kinase_3"/>
    <property type="match status" value="1"/>
</dbReference>
<evidence type="ECO:0000256" key="9">
    <source>
        <dbReference type="ARBA" id="ARBA00022741"/>
    </source>
</evidence>
<dbReference type="AlphaFoldDB" id="A0A1U7HF30"/>
<accession>A0A1U7HF30</accession>
<dbReference type="InterPro" id="IPR004619">
    <property type="entry name" value="Type_III_PanK"/>
</dbReference>
<evidence type="ECO:0000256" key="16">
    <source>
        <dbReference type="HAMAP-Rule" id="MF_01274"/>
    </source>
</evidence>
<dbReference type="EMBL" id="MRCB01000015">
    <property type="protein sequence ID" value="OKH22169.1"/>
    <property type="molecule type" value="Genomic_DNA"/>
</dbReference>
<evidence type="ECO:0000256" key="1">
    <source>
        <dbReference type="ARBA" id="ARBA00001206"/>
    </source>
</evidence>
<evidence type="ECO:0000256" key="2">
    <source>
        <dbReference type="ARBA" id="ARBA00001958"/>
    </source>
</evidence>
<keyword evidence="11 16" id="KW-0067">ATP-binding</keyword>
<comment type="cofactor">
    <cofactor evidence="16">
        <name>NH4(+)</name>
        <dbReference type="ChEBI" id="CHEBI:28938"/>
    </cofactor>
    <cofactor evidence="16">
        <name>K(+)</name>
        <dbReference type="ChEBI" id="CHEBI:29103"/>
    </cofactor>
    <text evidence="16">A monovalent cation. Ammonium or potassium.</text>
</comment>
<dbReference type="GO" id="GO:0005737">
    <property type="term" value="C:cytoplasm"/>
    <property type="evidence" value="ECO:0007669"/>
    <property type="project" value="UniProtKB-SubCell"/>
</dbReference>
<keyword evidence="8 16" id="KW-0808">Transferase</keyword>
<dbReference type="InterPro" id="IPR043129">
    <property type="entry name" value="ATPase_NBD"/>
</dbReference>
<feature type="binding site" evidence="16">
    <location>
        <begin position="15"/>
        <end position="22"/>
    </location>
    <ligand>
        <name>ATP</name>
        <dbReference type="ChEBI" id="CHEBI:30616"/>
    </ligand>
</feature>
<evidence type="ECO:0000313" key="18">
    <source>
        <dbReference type="Proteomes" id="UP000186868"/>
    </source>
</evidence>
<dbReference type="CDD" id="cd24015">
    <property type="entry name" value="ASKHA_NBD_PanK-III"/>
    <property type="match status" value="1"/>
</dbReference>
<comment type="subunit">
    <text evidence="5 16">Homodimer.</text>
</comment>
<dbReference type="GO" id="GO:0004594">
    <property type="term" value="F:pantothenate kinase activity"/>
    <property type="evidence" value="ECO:0007669"/>
    <property type="project" value="UniProtKB-UniRule"/>
</dbReference>
<comment type="caution">
    <text evidence="17">The sequence shown here is derived from an EMBL/GenBank/DDBJ whole genome shotgun (WGS) entry which is preliminary data.</text>
</comment>
<reference evidence="17 18" key="1">
    <citation type="submission" date="2016-11" db="EMBL/GenBank/DDBJ databases">
        <title>Draft Genome Sequences of Nine Cyanobacterial Strains from Diverse Habitats.</title>
        <authorList>
            <person name="Zhu T."/>
            <person name="Hou S."/>
            <person name="Lu X."/>
            <person name="Hess W.R."/>
        </authorList>
    </citation>
    <scope>NUCLEOTIDE SEQUENCE [LARGE SCALE GENOMIC DNA]</scope>
    <source>
        <strain evidence="17 18">NIES-593</strain>
    </source>
</reference>
<evidence type="ECO:0000256" key="4">
    <source>
        <dbReference type="ARBA" id="ARBA00005225"/>
    </source>
</evidence>
<evidence type="ECO:0000256" key="8">
    <source>
        <dbReference type="ARBA" id="ARBA00022679"/>
    </source>
</evidence>
<evidence type="ECO:0000256" key="5">
    <source>
        <dbReference type="ARBA" id="ARBA00011738"/>
    </source>
</evidence>
<dbReference type="NCBIfam" id="TIGR00671">
    <property type="entry name" value="baf"/>
    <property type="match status" value="1"/>
</dbReference>
<keyword evidence="16" id="KW-0479">Metal-binding</keyword>
<feature type="binding site" evidence="16">
    <location>
        <begin position="104"/>
        <end position="107"/>
    </location>
    <ligand>
        <name>substrate</name>
    </ligand>
</feature>
<keyword evidence="13 16" id="KW-0173">Coenzyme A biosynthesis</keyword>
<feature type="binding site" evidence="16">
    <location>
        <position position="129"/>
    </location>
    <ligand>
        <name>ATP</name>
        <dbReference type="ChEBI" id="CHEBI:30616"/>
    </ligand>
</feature>
<evidence type="ECO:0000256" key="3">
    <source>
        <dbReference type="ARBA" id="ARBA00004496"/>
    </source>
</evidence>
<dbReference type="EC" id="2.7.1.33" evidence="6 16"/>
<evidence type="ECO:0000256" key="14">
    <source>
        <dbReference type="ARBA" id="ARBA00038036"/>
    </source>
</evidence>
<keyword evidence="7 16" id="KW-0963">Cytoplasm</keyword>
<dbReference type="Gene3D" id="3.30.420.40">
    <property type="match status" value="1"/>
</dbReference>
<evidence type="ECO:0000313" key="17">
    <source>
        <dbReference type="EMBL" id="OKH22169.1"/>
    </source>
</evidence>
<evidence type="ECO:0000256" key="7">
    <source>
        <dbReference type="ARBA" id="ARBA00022490"/>
    </source>
</evidence>
<dbReference type="Proteomes" id="UP000186868">
    <property type="component" value="Unassembled WGS sequence"/>
</dbReference>
<comment type="subcellular location">
    <subcellularLocation>
        <location evidence="3 16">Cytoplasm</location>
    </subcellularLocation>
</comment>
<dbReference type="STRING" id="1921803.NIES593_13285"/>
<dbReference type="GO" id="GO:0046872">
    <property type="term" value="F:metal ion binding"/>
    <property type="evidence" value="ECO:0007669"/>
    <property type="project" value="UniProtKB-KW"/>
</dbReference>
<organism evidence="17 18">
    <name type="scientific">Hydrococcus rivularis NIES-593</name>
    <dbReference type="NCBI Taxonomy" id="1921803"/>
    <lineage>
        <taxon>Bacteria</taxon>
        <taxon>Bacillati</taxon>
        <taxon>Cyanobacteriota</taxon>
        <taxon>Cyanophyceae</taxon>
        <taxon>Pleurocapsales</taxon>
        <taxon>Hydrococcaceae</taxon>
        <taxon>Hydrococcus</taxon>
    </lineage>
</organism>
<gene>
    <name evidence="16" type="primary">coaX</name>
    <name evidence="17" type="ORF">NIES593_13285</name>
</gene>
<evidence type="ECO:0000256" key="6">
    <source>
        <dbReference type="ARBA" id="ARBA00012102"/>
    </source>
</evidence>
<keyword evidence="12 16" id="KW-0630">Potassium</keyword>
<name>A0A1U7HF30_9CYAN</name>
<keyword evidence="10 16" id="KW-0418">Kinase</keyword>
<evidence type="ECO:0000256" key="13">
    <source>
        <dbReference type="ARBA" id="ARBA00022993"/>
    </source>
</evidence>
<dbReference type="GO" id="GO:0005524">
    <property type="term" value="F:ATP binding"/>
    <property type="evidence" value="ECO:0007669"/>
    <property type="project" value="UniProtKB-UniRule"/>
</dbReference>
<evidence type="ECO:0000256" key="10">
    <source>
        <dbReference type="ARBA" id="ARBA00022777"/>
    </source>
</evidence>
<dbReference type="Pfam" id="PF03309">
    <property type="entry name" value="Pan_kinase"/>
    <property type="match status" value="1"/>
</dbReference>
<keyword evidence="9 16" id="KW-0547">Nucleotide-binding</keyword>
<comment type="pathway">
    <text evidence="4 16">Cofactor biosynthesis; coenzyme A biosynthesis; CoA from (R)-pantothenate: step 1/5.</text>
</comment>
<dbReference type="OrthoDB" id="482945at2"/>
<dbReference type="PANTHER" id="PTHR34265:SF1">
    <property type="entry name" value="TYPE III PANTOTHENATE KINASE"/>
    <property type="match status" value="1"/>
</dbReference>
<comment type="similarity">
    <text evidence="14 16">Belongs to the type III pantothenate kinase family.</text>
</comment>
<sequence length="258" mass="28942">MTKNSSKQFDWLGLIIGNSRLHWAWFQGEKLSQCWDSEHLSDNVVNEEFLKKTLPSFERDRICDLPIYIASVVPSQTALWRAYPNVKLITLERIPLKGIYPTMGIDRALAVWGAGTTLGFPCLVIDAGTALTFTGANSNRVLVGGAILPGLRLQWQSLATKTAALPEVKFPERLPNRWTLNTSDAIQSGVIYTILAGIRDFIEDWLEQFPNSQIALTGGDAKILLSYLQIQFPNLVQAVKLDFNLIFWGMRSLVFSQQ</sequence>
<feature type="active site" description="Proton acceptor" evidence="16">
    <location>
        <position position="106"/>
    </location>
</feature>
<comment type="cofactor">
    <cofactor evidence="2">
        <name>K(+)</name>
        <dbReference type="ChEBI" id="CHEBI:29103"/>
    </cofactor>
</comment>
<comment type="catalytic activity">
    <reaction evidence="1 16">
        <text>(R)-pantothenate + ATP = (R)-4'-phosphopantothenate + ADP + H(+)</text>
        <dbReference type="Rhea" id="RHEA:16373"/>
        <dbReference type="ChEBI" id="CHEBI:10986"/>
        <dbReference type="ChEBI" id="CHEBI:15378"/>
        <dbReference type="ChEBI" id="CHEBI:29032"/>
        <dbReference type="ChEBI" id="CHEBI:30616"/>
        <dbReference type="ChEBI" id="CHEBI:456216"/>
        <dbReference type="EC" id="2.7.1.33"/>
    </reaction>
</comment>
<feature type="binding site" evidence="16">
    <location>
        <position position="182"/>
    </location>
    <ligand>
        <name>substrate</name>
    </ligand>
</feature>
<proteinExistence type="inferred from homology"/>
<comment type="function">
    <text evidence="16">Catalyzes the phosphorylation of pantothenate (Pan), the first step in CoA biosynthesis.</text>
</comment>
<evidence type="ECO:0000256" key="15">
    <source>
        <dbReference type="ARBA" id="ARBA00040883"/>
    </source>
</evidence>
<dbReference type="RefSeq" id="WP_073600045.1">
    <property type="nucleotide sequence ID" value="NZ_MRCB01000015.1"/>
</dbReference>